<protein>
    <submittedName>
        <fullName evidence="1">Uncharacterized protein</fullName>
    </submittedName>
</protein>
<reference evidence="1 2" key="1">
    <citation type="submission" date="2019-02" db="EMBL/GenBank/DDBJ databases">
        <title>Deep-cultivation of Planctomycetes and their phenomic and genomic characterization uncovers novel biology.</title>
        <authorList>
            <person name="Wiegand S."/>
            <person name="Jogler M."/>
            <person name="Boedeker C."/>
            <person name="Pinto D."/>
            <person name="Vollmers J."/>
            <person name="Rivas-Marin E."/>
            <person name="Kohn T."/>
            <person name="Peeters S.H."/>
            <person name="Heuer A."/>
            <person name="Rast P."/>
            <person name="Oberbeckmann S."/>
            <person name="Bunk B."/>
            <person name="Jeske O."/>
            <person name="Meyerdierks A."/>
            <person name="Storesund J.E."/>
            <person name="Kallscheuer N."/>
            <person name="Luecker S."/>
            <person name="Lage O.M."/>
            <person name="Pohl T."/>
            <person name="Merkel B.J."/>
            <person name="Hornburger P."/>
            <person name="Mueller R.-W."/>
            <person name="Bruemmer F."/>
            <person name="Labrenz M."/>
            <person name="Spormann A.M."/>
            <person name="Op Den Camp H."/>
            <person name="Overmann J."/>
            <person name="Amann R."/>
            <person name="Jetten M.S.M."/>
            <person name="Mascher T."/>
            <person name="Medema M.H."/>
            <person name="Devos D.P."/>
            <person name="Kaster A.-K."/>
            <person name="Ovreas L."/>
            <person name="Rohde M."/>
            <person name="Galperin M.Y."/>
            <person name="Jogler C."/>
        </authorList>
    </citation>
    <scope>NUCLEOTIDE SEQUENCE [LARGE SCALE GENOMIC DNA]</scope>
    <source>
        <strain evidence="1 2">KOR42</strain>
    </source>
</reference>
<comment type="caution">
    <text evidence="1">The sequence shown here is derived from an EMBL/GenBank/DDBJ whole genome shotgun (WGS) entry which is preliminary data.</text>
</comment>
<organism evidence="1 2">
    <name type="scientific">Thalassoglobus neptunius</name>
    <dbReference type="NCBI Taxonomy" id="1938619"/>
    <lineage>
        <taxon>Bacteria</taxon>
        <taxon>Pseudomonadati</taxon>
        <taxon>Planctomycetota</taxon>
        <taxon>Planctomycetia</taxon>
        <taxon>Planctomycetales</taxon>
        <taxon>Planctomycetaceae</taxon>
        <taxon>Thalassoglobus</taxon>
    </lineage>
</organism>
<proteinExistence type="predicted"/>
<dbReference type="EMBL" id="SIHI01000001">
    <property type="protein sequence ID" value="TWT58532.1"/>
    <property type="molecule type" value="Genomic_DNA"/>
</dbReference>
<dbReference type="RefSeq" id="WP_146508991.1">
    <property type="nucleotide sequence ID" value="NZ_SIHI01000001.1"/>
</dbReference>
<dbReference type="Proteomes" id="UP000317243">
    <property type="component" value="Unassembled WGS sequence"/>
</dbReference>
<evidence type="ECO:0000313" key="1">
    <source>
        <dbReference type="EMBL" id="TWT58532.1"/>
    </source>
</evidence>
<sequence length="59" mass="7246">MNAAILLDDPETMVDPIEEIRLRTWARQNYLPEQERDEEWHPVILDEMRQKDIELDRIR</sequence>
<evidence type="ECO:0000313" key="2">
    <source>
        <dbReference type="Proteomes" id="UP000317243"/>
    </source>
</evidence>
<gene>
    <name evidence="1" type="ORF">KOR42_19120</name>
</gene>
<dbReference type="OrthoDB" id="215300at2"/>
<dbReference type="AlphaFoldDB" id="A0A5C5X9J5"/>
<accession>A0A5C5X9J5</accession>
<name>A0A5C5X9J5_9PLAN</name>
<keyword evidence="2" id="KW-1185">Reference proteome</keyword>